<accession>A0ABR7S363</accession>
<dbReference type="EMBL" id="LZEU01000001">
    <property type="protein sequence ID" value="MBC9250828.1"/>
    <property type="molecule type" value="Genomic_DNA"/>
</dbReference>
<dbReference type="InterPro" id="IPR036909">
    <property type="entry name" value="Cyt_c-like_dom_sf"/>
</dbReference>
<keyword evidence="3 4" id="KW-0408">Iron</keyword>
<keyword evidence="5" id="KW-0732">Signal</keyword>
<evidence type="ECO:0000256" key="4">
    <source>
        <dbReference type="PROSITE-ProRule" id="PRU00433"/>
    </source>
</evidence>
<evidence type="ECO:0000256" key="5">
    <source>
        <dbReference type="SAM" id="SignalP"/>
    </source>
</evidence>
<feature type="domain" description="Cytochrome c" evidence="6">
    <location>
        <begin position="26"/>
        <end position="129"/>
    </location>
</feature>
<evidence type="ECO:0000313" key="7">
    <source>
        <dbReference type="EMBL" id="MBC9250828.1"/>
    </source>
</evidence>
<name>A0ABR7S363_AQUAC</name>
<dbReference type="InterPro" id="IPR009056">
    <property type="entry name" value="Cyt_c-like_dom"/>
</dbReference>
<protein>
    <submittedName>
        <fullName evidence="7">Cytochrome C</fullName>
    </submittedName>
</protein>
<evidence type="ECO:0000256" key="2">
    <source>
        <dbReference type="ARBA" id="ARBA00022723"/>
    </source>
</evidence>
<reference evidence="7 8" key="1">
    <citation type="submission" date="2016-06" db="EMBL/GenBank/DDBJ databases">
        <authorList>
            <person name="Ramos C."/>
            <person name="Pintado A."/>
            <person name="Crespo-Gomez J.I."/>
        </authorList>
    </citation>
    <scope>NUCLEOTIDE SEQUENCE [LARGE SCALE GENOMIC DNA]</scope>
    <source>
        <strain evidence="7 8">AVO110</strain>
    </source>
</reference>
<dbReference type="Gene3D" id="1.10.760.10">
    <property type="entry name" value="Cytochrome c-like domain"/>
    <property type="match status" value="1"/>
</dbReference>
<feature type="signal peptide" evidence="5">
    <location>
        <begin position="1"/>
        <end position="24"/>
    </location>
</feature>
<keyword evidence="8" id="KW-1185">Reference proteome</keyword>
<evidence type="ECO:0000259" key="6">
    <source>
        <dbReference type="PROSITE" id="PS51007"/>
    </source>
</evidence>
<evidence type="ECO:0000313" key="8">
    <source>
        <dbReference type="Proteomes" id="UP000744555"/>
    </source>
</evidence>
<dbReference type="PROSITE" id="PS51007">
    <property type="entry name" value="CYTC"/>
    <property type="match status" value="1"/>
</dbReference>
<sequence>MTHATPLRLTLLACLAGLSCSVSAEPSVERGRYLVQVAGCNDCHTAGYVMAPDKVPEAAWLQGDQLGWSGPWGTTYASNLRLLLPQLSEEQWLQLARQANYRPPMPSHVLRVMDEDDLRSIHRFVKQLGVGGAPAPAALPPGQVAKGPVVQFPMPPAQP</sequence>
<gene>
    <name evidence="7" type="ORF">A9179_11120</name>
</gene>
<feature type="chain" id="PRO_5046580900" evidence="5">
    <location>
        <begin position="25"/>
        <end position="159"/>
    </location>
</feature>
<proteinExistence type="predicted"/>
<evidence type="ECO:0000256" key="3">
    <source>
        <dbReference type="ARBA" id="ARBA00023004"/>
    </source>
</evidence>
<dbReference type="RefSeq" id="WP_187805897.1">
    <property type="nucleotide sequence ID" value="NZ_LZEU01000001.1"/>
</dbReference>
<organism evidence="7 8">
    <name type="scientific">Aquipseudomonas alcaligenes</name>
    <name type="common">Pseudomonas alcaligenes</name>
    <dbReference type="NCBI Taxonomy" id="43263"/>
    <lineage>
        <taxon>Bacteria</taxon>
        <taxon>Pseudomonadati</taxon>
        <taxon>Pseudomonadota</taxon>
        <taxon>Gammaproteobacteria</taxon>
        <taxon>Pseudomonadales</taxon>
        <taxon>Pseudomonadaceae</taxon>
        <taxon>Aquipseudomonas</taxon>
    </lineage>
</organism>
<keyword evidence="1 4" id="KW-0349">Heme</keyword>
<dbReference type="Proteomes" id="UP000744555">
    <property type="component" value="Unassembled WGS sequence"/>
</dbReference>
<comment type="caution">
    <text evidence="7">The sequence shown here is derived from an EMBL/GenBank/DDBJ whole genome shotgun (WGS) entry which is preliminary data.</text>
</comment>
<keyword evidence="2 4" id="KW-0479">Metal-binding</keyword>
<dbReference type="SUPFAM" id="SSF46626">
    <property type="entry name" value="Cytochrome c"/>
    <property type="match status" value="1"/>
</dbReference>
<evidence type="ECO:0000256" key="1">
    <source>
        <dbReference type="ARBA" id="ARBA00022617"/>
    </source>
</evidence>